<organism evidence="1 2">
    <name type="scientific">Lentzea rhizosphaerae</name>
    <dbReference type="NCBI Taxonomy" id="2041025"/>
    <lineage>
        <taxon>Bacteria</taxon>
        <taxon>Bacillati</taxon>
        <taxon>Actinomycetota</taxon>
        <taxon>Actinomycetes</taxon>
        <taxon>Pseudonocardiales</taxon>
        <taxon>Pseudonocardiaceae</taxon>
        <taxon>Lentzea</taxon>
    </lineage>
</organism>
<gene>
    <name evidence="1" type="ORF">ACFOWZ_04985</name>
</gene>
<keyword evidence="2" id="KW-1185">Reference proteome</keyword>
<reference evidence="2" key="1">
    <citation type="journal article" date="2019" name="Int. J. Syst. Evol. Microbiol.">
        <title>The Global Catalogue of Microorganisms (GCM) 10K type strain sequencing project: providing services to taxonomists for standard genome sequencing and annotation.</title>
        <authorList>
            <consortium name="The Broad Institute Genomics Platform"/>
            <consortium name="The Broad Institute Genome Sequencing Center for Infectious Disease"/>
            <person name="Wu L."/>
            <person name="Ma J."/>
        </authorList>
    </citation>
    <scope>NUCLEOTIDE SEQUENCE [LARGE SCALE GENOMIC DNA]</scope>
    <source>
        <strain evidence="2">CGMCC 4.7405</strain>
    </source>
</reference>
<dbReference type="Proteomes" id="UP001595690">
    <property type="component" value="Unassembled WGS sequence"/>
</dbReference>
<protein>
    <submittedName>
        <fullName evidence="1">Uncharacterized protein</fullName>
    </submittedName>
</protein>
<comment type="caution">
    <text evidence="1">The sequence shown here is derived from an EMBL/GenBank/DDBJ whole genome shotgun (WGS) entry which is preliminary data.</text>
</comment>
<accession>A0ABV8BP19</accession>
<name>A0ABV8BP19_9PSEU</name>
<dbReference type="RefSeq" id="WP_382369398.1">
    <property type="nucleotide sequence ID" value="NZ_JBHRZI010000007.1"/>
</dbReference>
<evidence type="ECO:0000313" key="2">
    <source>
        <dbReference type="Proteomes" id="UP001595690"/>
    </source>
</evidence>
<sequence>MRWWLSRPDLGRYPVQTAGAGDVTAWFLGTSSVLLSDGHTAVLTDGFVTRPGLAWRPCLRL</sequence>
<dbReference type="EMBL" id="JBHRZI010000007">
    <property type="protein sequence ID" value="MFC3890819.1"/>
    <property type="molecule type" value="Genomic_DNA"/>
</dbReference>
<evidence type="ECO:0000313" key="1">
    <source>
        <dbReference type="EMBL" id="MFC3890819.1"/>
    </source>
</evidence>
<proteinExistence type="predicted"/>